<feature type="region of interest" description="Disordered" evidence="1">
    <location>
        <begin position="1"/>
        <end position="30"/>
    </location>
</feature>
<gene>
    <name evidence="2" type="ORF">ACFQ07_02955</name>
</gene>
<comment type="caution">
    <text evidence="2">The sequence shown here is derived from an EMBL/GenBank/DDBJ whole genome shotgun (WGS) entry which is preliminary data.</text>
</comment>
<protein>
    <recommendedName>
        <fullName evidence="4">ATP-dependent DNA helicase PcrA</fullName>
    </recommendedName>
</protein>
<reference evidence="3" key="1">
    <citation type="journal article" date="2019" name="Int. J. Syst. Evol. Microbiol.">
        <title>The Global Catalogue of Microorganisms (GCM) 10K type strain sequencing project: providing services to taxonomists for standard genome sequencing and annotation.</title>
        <authorList>
            <consortium name="The Broad Institute Genomics Platform"/>
            <consortium name="The Broad Institute Genome Sequencing Center for Infectious Disease"/>
            <person name="Wu L."/>
            <person name="Ma J."/>
        </authorList>
    </citation>
    <scope>NUCLEOTIDE SEQUENCE [LARGE SCALE GENOMIC DNA]</scope>
    <source>
        <strain evidence="3">JCM 31696</strain>
    </source>
</reference>
<feature type="non-terminal residue" evidence="2">
    <location>
        <position position="1"/>
    </location>
</feature>
<proteinExistence type="predicted"/>
<organism evidence="2 3">
    <name type="scientific">Actinomadura adrarensis</name>
    <dbReference type="NCBI Taxonomy" id="1819600"/>
    <lineage>
        <taxon>Bacteria</taxon>
        <taxon>Bacillati</taxon>
        <taxon>Actinomycetota</taxon>
        <taxon>Actinomycetes</taxon>
        <taxon>Streptosporangiales</taxon>
        <taxon>Thermomonosporaceae</taxon>
        <taxon>Actinomadura</taxon>
    </lineage>
</organism>
<keyword evidence="3" id="KW-1185">Reference proteome</keyword>
<dbReference type="EMBL" id="JBHTIR010000270">
    <property type="protein sequence ID" value="MFD0851161.1"/>
    <property type="molecule type" value="Genomic_DNA"/>
</dbReference>
<name>A0ABW3CCB1_9ACTN</name>
<sequence>AMARVASRPGVRSPGNHPVPSLSPGDKVTHDSFGLGTVVTVDGGGEKASIDFGGEYGVKHLVLRYAKVEKL</sequence>
<accession>A0ABW3CCB1</accession>
<evidence type="ECO:0000313" key="2">
    <source>
        <dbReference type="EMBL" id="MFD0851161.1"/>
    </source>
</evidence>
<evidence type="ECO:0008006" key="4">
    <source>
        <dbReference type="Google" id="ProtNLM"/>
    </source>
</evidence>
<dbReference type="Pfam" id="PF21196">
    <property type="entry name" value="PcrA_UvrD_tudor"/>
    <property type="match status" value="1"/>
</dbReference>
<evidence type="ECO:0000313" key="3">
    <source>
        <dbReference type="Proteomes" id="UP001597083"/>
    </source>
</evidence>
<dbReference type="Proteomes" id="UP001597083">
    <property type="component" value="Unassembled WGS sequence"/>
</dbReference>
<evidence type="ECO:0000256" key="1">
    <source>
        <dbReference type="SAM" id="MobiDB-lite"/>
    </source>
</evidence>